<name>A0A0K1GZZ3_9BETA</name>
<keyword evidence="2" id="KW-1133">Transmembrane helix</keyword>
<evidence type="ECO:0000256" key="1">
    <source>
        <dbReference type="SAM" id="MobiDB-lite"/>
    </source>
</evidence>
<feature type="transmembrane region" description="Helical" evidence="2">
    <location>
        <begin position="12"/>
        <end position="29"/>
    </location>
</feature>
<organism evidence="3 4">
    <name type="scientific">Cynomolgus macaque cytomegalovirus strain Mauritius</name>
    <dbReference type="NCBI Taxonomy" id="1690255"/>
    <lineage>
        <taxon>Viruses</taxon>
        <taxon>Duplodnaviria</taxon>
        <taxon>Heunggongvirae</taxon>
        <taxon>Peploviricota</taxon>
        <taxon>Herviviricetes</taxon>
        <taxon>Herpesvirales</taxon>
        <taxon>Orthoherpesviridae</taxon>
        <taxon>Betaherpesvirinae</taxon>
        <taxon>Cytomegalovirus</taxon>
        <taxon>Cytomegalovirus macacinebeta3</taxon>
    </lineage>
</organism>
<keyword evidence="2" id="KW-0472">Membrane</keyword>
<feature type="transmembrane region" description="Helical" evidence="2">
    <location>
        <begin position="160"/>
        <end position="181"/>
    </location>
</feature>
<feature type="compositionally biased region" description="Low complexity" evidence="1">
    <location>
        <begin position="240"/>
        <end position="266"/>
    </location>
</feature>
<evidence type="ECO:0000313" key="3">
    <source>
        <dbReference type="EMBL" id="AKT72725.1"/>
    </source>
</evidence>
<dbReference type="EMBL" id="KP796148">
    <property type="protein sequence ID" value="AKT72725.1"/>
    <property type="molecule type" value="Genomic_DNA"/>
</dbReference>
<protein>
    <submittedName>
        <fullName evidence="3">Protein US30</fullName>
    </submittedName>
</protein>
<reference evidence="3 4" key="1">
    <citation type="journal article" date="2016" name="BMC Genomics">
        <title>A novel strain of cynomolgus macaque cytomegalovirus: implications for host-virus co-evolution.</title>
        <authorList>
            <person name="Russell J.N."/>
            <person name="Marsh A.K."/>
            <person name="Willer D.O."/>
            <person name="Ambagala A.P."/>
            <person name="Dzamba M."/>
            <person name="Chan J.K."/>
            <person name="Pilon R."/>
            <person name="Fournier J."/>
            <person name="Brudno M."/>
            <person name="Antony J.M."/>
            <person name="Sandstrom P."/>
            <person name="Evans B.J."/>
            <person name="MacDonald K.S."/>
        </authorList>
    </citation>
    <scope>NUCLEOTIDE SEQUENCE [LARGE SCALE GENOMIC DNA]</scope>
    <source>
        <strain evidence="3">Mauritius</strain>
    </source>
</reference>
<feature type="region of interest" description="Disordered" evidence="1">
    <location>
        <begin position="240"/>
        <end position="273"/>
    </location>
</feature>
<dbReference type="Proteomes" id="UP000118435">
    <property type="component" value="Segment"/>
</dbReference>
<proteinExistence type="predicted"/>
<sequence>MPAPYRRCYFRPLWNAIIIASTIAIAVNACHIEVGEDATVEQECRQRNVLLATGQLTPHSHRPHVLEFTFSTKDRLGSVQRLQLHITGLQLNNRTVLDQSVYWRLFSRATTLEGGVKQKAKLRLISEQHVPARHCEITVGRDSGLDETEPWGLLNVLSYFVWWVAMCLLAIDIIINAYQWIHKINSKTRTAVSVRAEILRNEREMFWKRRRARHGGVSESPVSSVPPRYACNEPWSLPSTADATASNQSAAATPAAPTPPEYSSSSVFPPFPQ</sequence>
<keyword evidence="2" id="KW-0812">Transmembrane</keyword>
<evidence type="ECO:0000313" key="4">
    <source>
        <dbReference type="Proteomes" id="UP000118435"/>
    </source>
</evidence>
<accession>A0A0K1GZZ3</accession>
<gene>
    <name evidence="3" type="primary">CyUS30</name>
</gene>
<evidence type="ECO:0000256" key="2">
    <source>
        <dbReference type="SAM" id="Phobius"/>
    </source>
</evidence>